<evidence type="ECO:0000313" key="4">
    <source>
        <dbReference type="EMBL" id="SAL39332.1"/>
    </source>
</evidence>
<evidence type="ECO:0000256" key="1">
    <source>
        <dbReference type="ARBA" id="ARBA00009410"/>
    </source>
</evidence>
<sequence length="434" mass="46294">MDVIVIGGGIGGIATAYQLRAAGHRVCVVERHATVAQGATYGHGGAVLPSPLDVWFGPTFMQTRRAAKTGIVFKPGFNSETRDFAKKLAQFHDPHRFATQYGALRPLVDISRDVIAEIEAEFPLDFEQRTGVLHVFRHERDLELADSAIKLLQSFETPHRILSAQECIAAEPSIPDDPPLAGGVLLPDARTANCPLFTKLLKQVLEDDGVQFRLGREVTAIRADAQRAAVELAPLNGAVDGKGGRSREVELIAADAVVVAAGTGTPALLATLGISLPLHPLSLHTLTAPIAYEERAPHLTIVDSVKRIAMTRINQRMRVTGGAVLQSAAKASKPMSESLTHRALALLGQATHDWIPGAAKVSAARAWSGVRLMSPDGLPVVSATSHARLFVNTAHGPAGWGIACGAAKVIAALISHTEPDVPERTLRALRIDRF</sequence>
<name>A0A158H4P1_CABSO</name>
<dbReference type="RefSeq" id="WP_060857210.1">
    <property type="nucleotide sequence ID" value="NZ_FCOC02000013.1"/>
</dbReference>
<gene>
    <name evidence="4" type="ORF">AWB64_04128</name>
</gene>
<dbReference type="Gene3D" id="3.30.9.10">
    <property type="entry name" value="D-Amino Acid Oxidase, subunit A, domain 2"/>
    <property type="match status" value="1"/>
</dbReference>
<dbReference type="PANTHER" id="PTHR13847:SF280">
    <property type="entry name" value="D-AMINO ACID DEHYDROGENASE"/>
    <property type="match status" value="1"/>
</dbReference>
<keyword evidence="2" id="KW-0560">Oxidoreductase</keyword>
<proteinExistence type="inferred from homology"/>
<dbReference type="OrthoDB" id="18526at2"/>
<accession>A0A158H4P1</accession>
<dbReference type="GO" id="GO:0008718">
    <property type="term" value="F:D-amino-acid dehydrogenase activity"/>
    <property type="evidence" value="ECO:0007669"/>
    <property type="project" value="TreeGrafter"/>
</dbReference>
<dbReference type="InterPro" id="IPR036188">
    <property type="entry name" value="FAD/NAD-bd_sf"/>
</dbReference>
<dbReference type="SUPFAM" id="SSF51905">
    <property type="entry name" value="FAD/NAD(P)-binding domain"/>
    <property type="match status" value="1"/>
</dbReference>
<dbReference type="Pfam" id="PF01266">
    <property type="entry name" value="DAO"/>
    <property type="match status" value="1"/>
</dbReference>
<dbReference type="Gene3D" id="3.50.50.60">
    <property type="entry name" value="FAD/NAD(P)-binding domain"/>
    <property type="match status" value="2"/>
</dbReference>
<dbReference type="PANTHER" id="PTHR13847">
    <property type="entry name" value="SARCOSINE DEHYDROGENASE-RELATED"/>
    <property type="match status" value="1"/>
</dbReference>
<organism evidence="4 5">
    <name type="scientific">Caballeronia sordidicola</name>
    <name type="common">Burkholderia sordidicola</name>
    <dbReference type="NCBI Taxonomy" id="196367"/>
    <lineage>
        <taxon>Bacteria</taxon>
        <taxon>Pseudomonadati</taxon>
        <taxon>Pseudomonadota</taxon>
        <taxon>Betaproteobacteria</taxon>
        <taxon>Burkholderiales</taxon>
        <taxon>Burkholderiaceae</taxon>
        <taxon>Caballeronia</taxon>
    </lineage>
</organism>
<dbReference type="InterPro" id="IPR006076">
    <property type="entry name" value="FAD-dep_OxRdtase"/>
</dbReference>
<dbReference type="GO" id="GO:0055130">
    <property type="term" value="P:D-alanine catabolic process"/>
    <property type="evidence" value="ECO:0007669"/>
    <property type="project" value="TreeGrafter"/>
</dbReference>
<dbReference type="EMBL" id="FCOC02000013">
    <property type="protein sequence ID" value="SAL39332.1"/>
    <property type="molecule type" value="Genomic_DNA"/>
</dbReference>
<reference evidence="4 5" key="1">
    <citation type="submission" date="2016-01" db="EMBL/GenBank/DDBJ databases">
        <authorList>
            <person name="Oliw E.H."/>
        </authorList>
    </citation>
    <scope>NUCLEOTIDE SEQUENCE [LARGE SCALE GENOMIC DNA]</scope>
    <source>
        <strain evidence="4">LMG 22029</strain>
    </source>
</reference>
<feature type="domain" description="FAD dependent oxidoreductase" evidence="3">
    <location>
        <begin position="2"/>
        <end position="413"/>
    </location>
</feature>
<evidence type="ECO:0000256" key="2">
    <source>
        <dbReference type="ARBA" id="ARBA00023002"/>
    </source>
</evidence>
<protein>
    <submittedName>
        <fullName evidence="4">D-amino-acid dehydrogenase</fullName>
    </submittedName>
</protein>
<comment type="similarity">
    <text evidence="1">Belongs to the DadA oxidoreductase family.</text>
</comment>
<dbReference type="Proteomes" id="UP000054893">
    <property type="component" value="Unassembled WGS sequence"/>
</dbReference>
<dbReference type="GO" id="GO:0005737">
    <property type="term" value="C:cytoplasm"/>
    <property type="evidence" value="ECO:0007669"/>
    <property type="project" value="TreeGrafter"/>
</dbReference>
<dbReference type="AlphaFoldDB" id="A0A158H4P1"/>
<evidence type="ECO:0000259" key="3">
    <source>
        <dbReference type="Pfam" id="PF01266"/>
    </source>
</evidence>
<evidence type="ECO:0000313" key="5">
    <source>
        <dbReference type="Proteomes" id="UP000054893"/>
    </source>
</evidence>
<dbReference type="GO" id="GO:0005886">
    <property type="term" value="C:plasma membrane"/>
    <property type="evidence" value="ECO:0007669"/>
    <property type="project" value="TreeGrafter"/>
</dbReference>